<evidence type="ECO:0000256" key="1">
    <source>
        <dbReference type="ARBA" id="ARBA00010838"/>
    </source>
</evidence>
<dbReference type="PROSITE" id="PS00653">
    <property type="entry name" value="GLYCOSYL_HYDROL_F1_2"/>
    <property type="match status" value="1"/>
</dbReference>
<dbReference type="InterPro" id="IPR053427">
    <property type="entry name" value="Beta-galactosidase"/>
</dbReference>
<dbReference type="AlphaFoldDB" id="A0A0X1KJ26"/>
<organism evidence="5 6">
    <name type="scientific">Thermococcus guaymasensis DSM 11113</name>
    <dbReference type="NCBI Taxonomy" id="1432656"/>
    <lineage>
        <taxon>Archaea</taxon>
        <taxon>Methanobacteriati</taxon>
        <taxon>Methanobacteriota</taxon>
        <taxon>Thermococci</taxon>
        <taxon>Thermococcales</taxon>
        <taxon>Thermococcaceae</taxon>
        <taxon>Thermococcus</taxon>
    </lineage>
</organism>
<dbReference type="NCBIfam" id="NF041004">
    <property type="entry name" value="Beta_gal_BgaS"/>
    <property type="match status" value="1"/>
</dbReference>
<comment type="similarity">
    <text evidence="1 4">Belongs to the glycosyl hydrolase 1 family.</text>
</comment>
<dbReference type="PANTHER" id="PTHR10353">
    <property type="entry name" value="GLYCOSYL HYDROLASE"/>
    <property type="match status" value="1"/>
</dbReference>
<accession>A0A0X1KJ26</accession>
<dbReference type="RefSeq" id="WP_062370819.1">
    <property type="nucleotide sequence ID" value="NZ_CP007140.1"/>
</dbReference>
<keyword evidence="2" id="KW-0378">Hydrolase</keyword>
<dbReference type="Gene3D" id="3.20.20.80">
    <property type="entry name" value="Glycosidases"/>
    <property type="match status" value="1"/>
</dbReference>
<dbReference type="OrthoDB" id="84443at2157"/>
<dbReference type="SUPFAM" id="SSF51445">
    <property type="entry name" value="(Trans)glycosidases"/>
    <property type="match status" value="1"/>
</dbReference>
<dbReference type="InterPro" id="IPR017853">
    <property type="entry name" value="GH"/>
</dbReference>
<reference evidence="5 6" key="1">
    <citation type="submission" date="2014-01" db="EMBL/GenBank/DDBJ databases">
        <title>Genome sequencing of Thermococcus guaymasensis.</title>
        <authorList>
            <person name="Zhang X."/>
            <person name="Alvare G."/>
            <person name="Fristensky B."/>
            <person name="Chen L."/>
            <person name="Suen T."/>
            <person name="Chen Q."/>
            <person name="Ma K."/>
        </authorList>
    </citation>
    <scope>NUCLEOTIDE SEQUENCE [LARGE SCALE GENOMIC DNA]</scope>
    <source>
        <strain evidence="5 6">DSM 11113</strain>
    </source>
</reference>
<dbReference type="KEGG" id="tgy:X802_02925"/>
<dbReference type="PATRIC" id="fig|1432656.3.peg.562"/>
<evidence type="ECO:0000256" key="2">
    <source>
        <dbReference type="ARBA" id="ARBA00022801"/>
    </source>
</evidence>
<dbReference type="Pfam" id="PF00232">
    <property type="entry name" value="Glyco_hydro_1"/>
    <property type="match status" value="3"/>
</dbReference>
<dbReference type="PANTHER" id="PTHR10353:SF209">
    <property type="entry name" value="GALACTOLIPID GALACTOSYLTRANSFERASE SFR2, CHLOROPLASTIC"/>
    <property type="match status" value="1"/>
</dbReference>
<dbReference type="GeneID" id="27134607"/>
<dbReference type="EMBL" id="CP007140">
    <property type="protein sequence ID" value="AJC71232.1"/>
    <property type="molecule type" value="Genomic_DNA"/>
</dbReference>
<gene>
    <name evidence="5" type="ORF">X802_02925</name>
</gene>
<name>A0A0X1KJ26_9EURY</name>
<evidence type="ECO:0000313" key="6">
    <source>
        <dbReference type="Proteomes" id="UP000062043"/>
    </source>
</evidence>
<dbReference type="InterPro" id="IPR033132">
    <property type="entry name" value="GH_1_N_CS"/>
</dbReference>
<dbReference type="InterPro" id="IPR001360">
    <property type="entry name" value="Glyco_hydro_1"/>
</dbReference>
<evidence type="ECO:0000256" key="3">
    <source>
        <dbReference type="ARBA" id="ARBA00023295"/>
    </source>
</evidence>
<keyword evidence="6" id="KW-1185">Reference proteome</keyword>
<proteinExistence type="inferred from homology"/>
<dbReference type="STRING" id="1432656.X802_02925"/>
<evidence type="ECO:0000313" key="5">
    <source>
        <dbReference type="EMBL" id="AJC71232.1"/>
    </source>
</evidence>
<dbReference type="GO" id="GO:0005975">
    <property type="term" value="P:carbohydrate metabolic process"/>
    <property type="evidence" value="ECO:0007669"/>
    <property type="project" value="InterPro"/>
</dbReference>
<sequence length="486" mass="56004">MWKFPKDFLFGYSWSGFQFEMGLEGSEVPNSDWWVWVHDTENIFSGLVSGHLPENGPAYWHLYKQDHDIAEGLGMEAIRGGIEWARLFPKPTFDVKVDIEKDEDGNIVAVDVPERAIEEMEKLADMKALEHYREIYSDWKGRGKVFILNLYHWPLPLWLHDPIAVRRLGPDRAPSGWLDERSVVEFVKFAAFVAYHLNDLVDMWSTMNEPNVVYEQGYTRPNSGFPPGYLSFESSTKAARNMAQAHARAYDVIKEHSKAPVGLIYSFVWHDALNEEAEDIVKEIRKRHYEFVTAVHSGSSGLLGERPDMKGKLDWIGVNYYTRVAYRMNNGSIEVPPGYGYMCERGGFAKSGRPASDFGWEIYPEGLENILRDLHRIYGLPMMITENGIADAADRYRPYYLVSHLKAVHSAMEAGADVRGYLHWSLTDNYEWAQGFRMRFGLVHVDFETKKRYLRPSALAFREIATRKEIPEELSHLADLTPLMRD</sequence>
<evidence type="ECO:0000256" key="4">
    <source>
        <dbReference type="RuleBase" id="RU003690"/>
    </source>
</evidence>
<keyword evidence="3" id="KW-0326">Glycosidase</keyword>
<dbReference type="GO" id="GO:0008422">
    <property type="term" value="F:beta-glucosidase activity"/>
    <property type="evidence" value="ECO:0007669"/>
    <property type="project" value="TreeGrafter"/>
</dbReference>
<dbReference type="PRINTS" id="PR00131">
    <property type="entry name" value="GLHYDRLASE1"/>
</dbReference>
<dbReference type="Proteomes" id="UP000062043">
    <property type="component" value="Chromosome"/>
</dbReference>
<protein>
    <submittedName>
        <fullName evidence="5">Beta-galactosidase</fullName>
    </submittedName>
</protein>